<protein>
    <submittedName>
        <fullName evidence="7">Putative transcription factor AP2-EREBP family</fullName>
    </submittedName>
</protein>
<dbReference type="PANTHER" id="PTHR31194:SF140">
    <property type="entry name" value="ETHYLENE-RESPONSIVE TRANSCRIPTION FACTOR CRF2"/>
    <property type="match status" value="1"/>
</dbReference>
<dbReference type="PROSITE" id="PS51032">
    <property type="entry name" value="AP2_ERF"/>
    <property type="match status" value="1"/>
</dbReference>
<dbReference type="SUPFAM" id="SSF54171">
    <property type="entry name" value="DNA-binding domain"/>
    <property type="match status" value="1"/>
</dbReference>
<evidence type="ECO:0000256" key="5">
    <source>
        <dbReference type="ARBA" id="ARBA00023242"/>
    </source>
</evidence>
<keyword evidence="2" id="KW-0805">Transcription regulation</keyword>
<comment type="subcellular location">
    <subcellularLocation>
        <location evidence="1">Nucleus</location>
    </subcellularLocation>
</comment>
<reference evidence="7 8" key="1">
    <citation type="journal article" date="2018" name="Nat. Genet.">
        <title>The Rosa genome provides new insights in the design of modern roses.</title>
        <authorList>
            <person name="Bendahmane M."/>
        </authorList>
    </citation>
    <scope>NUCLEOTIDE SEQUENCE [LARGE SCALE GENOMIC DNA]</scope>
    <source>
        <strain evidence="8">cv. Old Blush</strain>
    </source>
</reference>
<evidence type="ECO:0000313" key="7">
    <source>
        <dbReference type="EMBL" id="PRQ17500.1"/>
    </source>
</evidence>
<feature type="domain" description="AP2/ERF" evidence="6">
    <location>
        <begin position="420"/>
        <end position="477"/>
    </location>
</feature>
<dbReference type="InterPro" id="IPR001471">
    <property type="entry name" value="AP2/ERF_dom"/>
</dbReference>
<comment type="caution">
    <text evidence="7">The sequence shown here is derived from an EMBL/GenBank/DDBJ whole genome shotgun (WGS) entry which is preliminary data.</text>
</comment>
<dbReference type="InterPro" id="IPR050913">
    <property type="entry name" value="AP2/ERF_ERF"/>
</dbReference>
<evidence type="ECO:0000259" key="6">
    <source>
        <dbReference type="PROSITE" id="PS51032"/>
    </source>
</evidence>
<sequence length="488" mass="53527">MGQDIIKQLKGMNGQAVPVGYGSPNSDAGHVVLGSSKRCSFQAQEKLSRPFVSLGQDVTNRLKFKLKRMEMRSLGYESPKDDARQVVLEASRRGSFLQAPEKHAKTLDGTGQDGRAVPVGLDSPKGDATHPVLEASKSCSFLQAPEKHAEMFDNTGHNGSPVPVGLDSRKGDARHLVLELPKSFRQAQKKRSKTLANRGQDVTNKSKALDWNAVSFGCDSPKDDARHVVLEASKSFLQAHEKHSKKLDNMGQDLTEKLKVKLKLKKGLHGRPVPVRDDGLKGDAGNLVLEASKSLEQSIGGLIDGGGNTEVDQHTQMETKSIKPRLVRISVTDGDATESSSDEEAEPLATSHRVKKFINEIMIESSSTKTDSGVWRSRTTRMWRKKTGGKSGLPATCRTLKAQTTWKKFRGVKAQATKNKFLGVRQRPWGKWAAEIREPHSGRRLWLGTFDTAEDAAMVYDKAAVLLRGPDTFTNFSTPQVANEDGNL</sequence>
<dbReference type="InterPro" id="IPR016177">
    <property type="entry name" value="DNA-bd_dom_sf"/>
</dbReference>
<dbReference type="Proteomes" id="UP000238479">
    <property type="component" value="Chromosome 7"/>
</dbReference>
<proteinExistence type="predicted"/>
<accession>A0A2P6P6E7</accession>
<dbReference type="GO" id="GO:0005634">
    <property type="term" value="C:nucleus"/>
    <property type="evidence" value="ECO:0007669"/>
    <property type="project" value="UniProtKB-SubCell"/>
</dbReference>
<evidence type="ECO:0000256" key="1">
    <source>
        <dbReference type="ARBA" id="ARBA00004123"/>
    </source>
</evidence>
<dbReference type="PANTHER" id="PTHR31194">
    <property type="entry name" value="SHN SHINE , DNA BINDING / TRANSCRIPTION FACTOR"/>
    <property type="match status" value="1"/>
</dbReference>
<keyword evidence="5" id="KW-0539">Nucleus</keyword>
<dbReference type="FunFam" id="3.30.730.10:FF:000001">
    <property type="entry name" value="Ethylene-responsive transcription factor 2"/>
    <property type="match status" value="1"/>
</dbReference>
<dbReference type="Gramene" id="PRQ17500">
    <property type="protein sequence ID" value="PRQ17500"/>
    <property type="gene ID" value="RchiOBHm_Chr7g0195661"/>
</dbReference>
<keyword evidence="3" id="KW-0238">DNA-binding</keyword>
<dbReference type="GO" id="GO:0003677">
    <property type="term" value="F:DNA binding"/>
    <property type="evidence" value="ECO:0007669"/>
    <property type="project" value="UniProtKB-KW"/>
</dbReference>
<keyword evidence="8" id="KW-1185">Reference proteome</keyword>
<gene>
    <name evidence="7" type="ORF">RchiOBHm_Chr7g0195661</name>
</gene>
<name>A0A2P6P6E7_ROSCH</name>
<dbReference type="PRINTS" id="PR00367">
    <property type="entry name" value="ETHRSPELEMNT"/>
</dbReference>
<evidence type="ECO:0000256" key="3">
    <source>
        <dbReference type="ARBA" id="ARBA00023125"/>
    </source>
</evidence>
<dbReference type="Gene3D" id="3.30.730.10">
    <property type="entry name" value="AP2/ERF domain"/>
    <property type="match status" value="1"/>
</dbReference>
<evidence type="ECO:0000256" key="2">
    <source>
        <dbReference type="ARBA" id="ARBA00023015"/>
    </source>
</evidence>
<dbReference type="STRING" id="74649.A0A2P6P6E7"/>
<dbReference type="GO" id="GO:0003700">
    <property type="term" value="F:DNA-binding transcription factor activity"/>
    <property type="evidence" value="ECO:0007669"/>
    <property type="project" value="InterPro"/>
</dbReference>
<keyword evidence="4" id="KW-0804">Transcription</keyword>
<dbReference type="EMBL" id="PDCK01000045">
    <property type="protein sequence ID" value="PRQ17500.1"/>
    <property type="molecule type" value="Genomic_DNA"/>
</dbReference>
<evidence type="ECO:0000256" key="4">
    <source>
        <dbReference type="ARBA" id="ARBA00023163"/>
    </source>
</evidence>
<dbReference type="AlphaFoldDB" id="A0A2P6P6E7"/>
<dbReference type="OrthoDB" id="1161810at2759"/>
<dbReference type="Pfam" id="PF00847">
    <property type="entry name" value="AP2"/>
    <property type="match status" value="1"/>
</dbReference>
<dbReference type="InterPro" id="IPR036955">
    <property type="entry name" value="AP2/ERF_dom_sf"/>
</dbReference>
<dbReference type="SMART" id="SM00380">
    <property type="entry name" value="AP2"/>
    <property type="match status" value="1"/>
</dbReference>
<organism evidence="7 8">
    <name type="scientific">Rosa chinensis</name>
    <name type="common">China rose</name>
    <dbReference type="NCBI Taxonomy" id="74649"/>
    <lineage>
        <taxon>Eukaryota</taxon>
        <taxon>Viridiplantae</taxon>
        <taxon>Streptophyta</taxon>
        <taxon>Embryophyta</taxon>
        <taxon>Tracheophyta</taxon>
        <taxon>Spermatophyta</taxon>
        <taxon>Magnoliopsida</taxon>
        <taxon>eudicotyledons</taxon>
        <taxon>Gunneridae</taxon>
        <taxon>Pentapetalae</taxon>
        <taxon>rosids</taxon>
        <taxon>fabids</taxon>
        <taxon>Rosales</taxon>
        <taxon>Rosaceae</taxon>
        <taxon>Rosoideae</taxon>
        <taxon>Rosoideae incertae sedis</taxon>
        <taxon>Rosa</taxon>
    </lineage>
</organism>
<evidence type="ECO:0000313" key="8">
    <source>
        <dbReference type="Proteomes" id="UP000238479"/>
    </source>
</evidence>
<dbReference type="CDD" id="cd00018">
    <property type="entry name" value="AP2"/>
    <property type="match status" value="1"/>
</dbReference>